<comment type="caution">
    <text evidence="1">The sequence shown here is derived from an EMBL/GenBank/DDBJ whole genome shotgun (WGS) entry which is preliminary data.</text>
</comment>
<proteinExistence type="predicted"/>
<dbReference type="EMBL" id="AKHW03006358">
    <property type="protein sequence ID" value="KYO20585.1"/>
    <property type="molecule type" value="Genomic_DNA"/>
</dbReference>
<dbReference type="Proteomes" id="UP000050525">
    <property type="component" value="Unassembled WGS sequence"/>
</dbReference>
<dbReference type="AlphaFoldDB" id="A0A151M7V8"/>
<gene>
    <name evidence="1" type="ORF">Y1Q_0012490</name>
</gene>
<name>A0A151M7V8_ALLMI</name>
<evidence type="ECO:0000313" key="1">
    <source>
        <dbReference type="EMBL" id="KYO20585.1"/>
    </source>
</evidence>
<evidence type="ECO:0000313" key="2">
    <source>
        <dbReference type="Proteomes" id="UP000050525"/>
    </source>
</evidence>
<organism evidence="1 2">
    <name type="scientific">Alligator mississippiensis</name>
    <name type="common">American alligator</name>
    <dbReference type="NCBI Taxonomy" id="8496"/>
    <lineage>
        <taxon>Eukaryota</taxon>
        <taxon>Metazoa</taxon>
        <taxon>Chordata</taxon>
        <taxon>Craniata</taxon>
        <taxon>Vertebrata</taxon>
        <taxon>Euteleostomi</taxon>
        <taxon>Archelosauria</taxon>
        <taxon>Archosauria</taxon>
        <taxon>Crocodylia</taxon>
        <taxon>Alligatoridae</taxon>
        <taxon>Alligatorinae</taxon>
        <taxon>Alligator</taxon>
    </lineage>
</organism>
<accession>A0A151M7V8</accession>
<sequence length="136" mass="14976">MDCVRAGVTGARAEESQVNSLKASKQGHICNYRVSWKRFRNASSVKCKGTTAVHGASEDHKQNKVRSTSDFTKHYELGPILSSGREERKLLASILVKKDQLPCLRHASNFGGLILGRKVHLVTSRSLKSWSSPLTG</sequence>
<protein>
    <submittedName>
        <fullName evidence="1">Uncharacterized protein</fullName>
    </submittedName>
</protein>
<keyword evidence="2" id="KW-1185">Reference proteome</keyword>
<reference evidence="1 2" key="1">
    <citation type="journal article" date="2012" name="Genome Biol.">
        <title>Sequencing three crocodilian genomes to illuminate the evolution of archosaurs and amniotes.</title>
        <authorList>
            <person name="St John J.A."/>
            <person name="Braun E.L."/>
            <person name="Isberg S.R."/>
            <person name="Miles L.G."/>
            <person name="Chong A.Y."/>
            <person name="Gongora J."/>
            <person name="Dalzell P."/>
            <person name="Moran C."/>
            <person name="Bed'hom B."/>
            <person name="Abzhanov A."/>
            <person name="Burgess S.C."/>
            <person name="Cooksey A.M."/>
            <person name="Castoe T.A."/>
            <person name="Crawford N.G."/>
            <person name="Densmore L.D."/>
            <person name="Drew J.C."/>
            <person name="Edwards S.V."/>
            <person name="Faircloth B.C."/>
            <person name="Fujita M.K."/>
            <person name="Greenwold M.J."/>
            <person name="Hoffmann F.G."/>
            <person name="Howard J.M."/>
            <person name="Iguchi T."/>
            <person name="Janes D.E."/>
            <person name="Khan S.Y."/>
            <person name="Kohno S."/>
            <person name="de Koning A.J."/>
            <person name="Lance S.L."/>
            <person name="McCarthy F.M."/>
            <person name="McCormack J.E."/>
            <person name="Merchant M.E."/>
            <person name="Peterson D.G."/>
            <person name="Pollock D.D."/>
            <person name="Pourmand N."/>
            <person name="Raney B.J."/>
            <person name="Roessler K.A."/>
            <person name="Sanford J.R."/>
            <person name="Sawyer R.H."/>
            <person name="Schmidt C.J."/>
            <person name="Triplett E.W."/>
            <person name="Tuberville T.D."/>
            <person name="Venegas-Anaya M."/>
            <person name="Howard J.T."/>
            <person name="Jarvis E.D."/>
            <person name="Guillette L.J.Jr."/>
            <person name="Glenn T.C."/>
            <person name="Green R.E."/>
            <person name="Ray D.A."/>
        </authorList>
    </citation>
    <scope>NUCLEOTIDE SEQUENCE [LARGE SCALE GENOMIC DNA]</scope>
    <source>
        <strain evidence="1">KSC_2009_1</strain>
    </source>
</reference>